<evidence type="ECO:0008006" key="5">
    <source>
        <dbReference type="Google" id="ProtNLM"/>
    </source>
</evidence>
<dbReference type="RefSeq" id="WP_205372277.1">
    <property type="nucleotide sequence ID" value="NZ_JAFEJA010000001.1"/>
</dbReference>
<evidence type="ECO:0000256" key="1">
    <source>
        <dbReference type="SAM" id="MobiDB-lite"/>
    </source>
</evidence>
<feature type="signal peptide" evidence="2">
    <location>
        <begin position="1"/>
        <end position="27"/>
    </location>
</feature>
<organism evidence="3 4">
    <name type="scientific">Streptomyces zhihengii</name>
    <dbReference type="NCBI Taxonomy" id="1818004"/>
    <lineage>
        <taxon>Bacteria</taxon>
        <taxon>Bacillati</taxon>
        <taxon>Actinomycetota</taxon>
        <taxon>Actinomycetes</taxon>
        <taxon>Kitasatosporales</taxon>
        <taxon>Streptomycetaceae</taxon>
        <taxon>Streptomyces</taxon>
    </lineage>
</organism>
<dbReference type="SUPFAM" id="SSF63829">
    <property type="entry name" value="Calcium-dependent phosphotriesterase"/>
    <property type="match status" value="1"/>
</dbReference>
<accession>A0ABS2UMM4</accession>
<gene>
    <name evidence="3" type="ORF">JE024_04225</name>
</gene>
<dbReference type="EMBL" id="JAFEJA010000001">
    <property type="protein sequence ID" value="MBM9617955.1"/>
    <property type="molecule type" value="Genomic_DNA"/>
</dbReference>
<name>A0ABS2UMM4_9ACTN</name>
<evidence type="ECO:0000313" key="3">
    <source>
        <dbReference type="EMBL" id="MBM9617955.1"/>
    </source>
</evidence>
<evidence type="ECO:0000313" key="4">
    <source>
        <dbReference type="Proteomes" id="UP000664109"/>
    </source>
</evidence>
<feature type="compositionally biased region" description="Basic and acidic residues" evidence="1">
    <location>
        <begin position="358"/>
        <end position="369"/>
    </location>
</feature>
<comment type="caution">
    <text evidence="3">The sequence shown here is derived from an EMBL/GenBank/DDBJ whole genome shotgun (WGS) entry which is preliminary data.</text>
</comment>
<feature type="region of interest" description="Disordered" evidence="1">
    <location>
        <begin position="344"/>
        <end position="383"/>
    </location>
</feature>
<protein>
    <recommendedName>
        <fullName evidence="5">ABC transporter</fullName>
    </recommendedName>
</protein>
<feature type="chain" id="PRO_5045127267" description="ABC transporter" evidence="2">
    <location>
        <begin position="28"/>
        <end position="428"/>
    </location>
</feature>
<sequence>MLARRNVPARAPAALALAALLAATGCAGRDDDAAAPRTESSAATPHGYVEGAQEAAEQQSRLLLSDPATGDTRVLDLTTAETHDVAPVPGATALTADGRFGFLPTAEGTRVVDTGAWTVDHGDHVHYYRAAIRDVGRIAGGPGVQIRSDAAVTAVTDTAGRAGVYDRTAMETGGPGAPRTLPGTYSGAVVPYGEHLVALTRDTDGPRVVVLDREGRRVATPGTVCESPGGDAVTRRGVVIGCADGALLVRESGGRFTAERIPYGQDVPAAERATAFHHRAGSDTLTARAGERGVWVLDVTDRAWTRVATGPAVAANTAGEGSPLLVLAADGALHGYDIATGERTATTRPLLTGPGNDPADRTDGTDHTDSAAGAGPAATPRIEVDRSRAYVNDPSGKRVFEIDYNDGLRIARTFALDMRPALMAETGR</sequence>
<dbReference type="Proteomes" id="UP000664109">
    <property type="component" value="Unassembled WGS sequence"/>
</dbReference>
<dbReference type="PROSITE" id="PS51257">
    <property type="entry name" value="PROKAR_LIPOPROTEIN"/>
    <property type="match status" value="1"/>
</dbReference>
<evidence type="ECO:0000256" key="2">
    <source>
        <dbReference type="SAM" id="SignalP"/>
    </source>
</evidence>
<reference evidence="3 4" key="1">
    <citation type="journal article" date="2016" name="Arch. Microbiol.">
        <title>Streptomyces zhihengii sp. nov., isolated from rhizospheric soil of Psammosilene tunicoides.</title>
        <authorList>
            <person name="Huang M.J."/>
            <person name="Fei J.J."/>
            <person name="Salam N."/>
            <person name="Kim C.J."/>
            <person name="Hozzein W.N."/>
            <person name="Xiao M."/>
            <person name="Huang H.Q."/>
            <person name="Li W.J."/>
        </authorList>
    </citation>
    <scope>NUCLEOTIDE SEQUENCE [LARGE SCALE GENOMIC DNA]</scope>
    <source>
        <strain evidence="3 4">YIM T102</strain>
    </source>
</reference>
<keyword evidence="4" id="KW-1185">Reference proteome</keyword>
<proteinExistence type="predicted"/>
<keyword evidence="2" id="KW-0732">Signal</keyword>